<evidence type="ECO:0000256" key="1">
    <source>
        <dbReference type="ARBA" id="ARBA00009091"/>
    </source>
</evidence>
<evidence type="ECO:0000313" key="5">
    <source>
        <dbReference type="Proteomes" id="UP000216052"/>
    </source>
</evidence>
<dbReference type="EMBL" id="CP155571">
    <property type="protein sequence ID" value="XFO71263.1"/>
    <property type="molecule type" value="Genomic_DNA"/>
</dbReference>
<gene>
    <name evidence="4" type="ORF">SPACI_012780</name>
</gene>
<proteinExistence type="inferred from homology"/>
<keyword evidence="5" id="KW-1185">Reference proteome</keyword>
<comment type="similarity">
    <text evidence="1">Belongs to the Skp family.</text>
</comment>
<dbReference type="PANTHER" id="PTHR35089:SF1">
    <property type="entry name" value="CHAPERONE PROTEIN SKP"/>
    <property type="match status" value="1"/>
</dbReference>
<feature type="signal peptide" evidence="3">
    <location>
        <begin position="1"/>
        <end position="33"/>
    </location>
</feature>
<dbReference type="SMART" id="SM00935">
    <property type="entry name" value="OmpH"/>
    <property type="match status" value="1"/>
</dbReference>
<dbReference type="PANTHER" id="PTHR35089">
    <property type="entry name" value="CHAPERONE PROTEIN SKP"/>
    <property type="match status" value="1"/>
</dbReference>
<sequence>MKKLQPLTGTLIALLTVALFTAAGLSAPAPVQAAKAPDKPAAAVGYVNRQQILNAYPGIQDLLQQIQTMRQAAQKDYDANAKDLPAVDRKAYNDKIALEEARREDKLMKPVADKIGAAIKAVAGEKGLPVIIDATVVVYGGIDITADVIAKVKQ</sequence>
<name>A0ABZ3IZJ3_SPOA4</name>
<dbReference type="RefSeq" id="WP_093794846.1">
    <property type="nucleotide sequence ID" value="NZ_CP155571.1"/>
</dbReference>
<reference evidence="4" key="1">
    <citation type="submission" date="2024-05" db="EMBL/GenBank/DDBJ databases">
        <title>Isolation and characterization of Sporomusa carbonis sp. nov., a carboxydotrophic hydrogenogen in the genus of Sporomusa isolated from a charcoal burning pile.</title>
        <authorList>
            <person name="Boeer T."/>
            <person name="Rosenbaum F."/>
            <person name="Eysell L."/>
            <person name="Mueller V."/>
            <person name="Daniel R."/>
            <person name="Poehlein A."/>
        </authorList>
    </citation>
    <scope>NUCLEOTIDE SEQUENCE [LARGE SCALE GENOMIC DNA]</scope>
    <source>
        <strain evidence="4">DSM 3132</strain>
    </source>
</reference>
<evidence type="ECO:0008006" key="6">
    <source>
        <dbReference type="Google" id="ProtNLM"/>
    </source>
</evidence>
<dbReference type="InterPro" id="IPR005632">
    <property type="entry name" value="Chaperone_Skp"/>
</dbReference>
<evidence type="ECO:0000256" key="3">
    <source>
        <dbReference type="SAM" id="SignalP"/>
    </source>
</evidence>
<protein>
    <recommendedName>
        <fullName evidence="6">Outer membrane protein (OmpH-like)</fullName>
    </recommendedName>
</protein>
<dbReference type="Proteomes" id="UP000216052">
    <property type="component" value="Chromosome"/>
</dbReference>
<keyword evidence="2 3" id="KW-0732">Signal</keyword>
<accession>A0ABZ3IZJ3</accession>
<dbReference type="Pfam" id="PF03938">
    <property type="entry name" value="OmpH"/>
    <property type="match status" value="1"/>
</dbReference>
<evidence type="ECO:0000256" key="2">
    <source>
        <dbReference type="ARBA" id="ARBA00022729"/>
    </source>
</evidence>
<feature type="chain" id="PRO_5045742438" description="Outer membrane protein (OmpH-like)" evidence="3">
    <location>
        <begin position="34"/>
        <end position="154"/>
    </location>
</feature>
<evidence type="ECO:0000313" key="4">
    <source>
        <dbReference type="EMBL" id="XFO71263.1"/>
    </source>
</evidence>
<dbReference type="Gene3D" id="3.30.910.20">
    <property type="entry name" value="Skp domain"/>
    <property type="match status" value="1"/>
</dbReference>
<dbReference type="SUPFAM" id="SSF111384">
    <property type="entry name" value="OmpH-like"/>
    <property type="match status" value="1"/>
</dbReference>
<organism evidence="4 5">
    <name type="scientific">Sporomusa acidovorans (strain ATCC 49682 / DSM 3132 / Mol)</name>
    <dbReference type="NCBI Taxonomy" id="1123286"/>
    <lineage>
        <taxon>Bacteria</taxon>
        <taxon>Bacillati</taxon>
        <taxon>Bacillota</taxon>
        <taxon>Negativicutes</taxon>
        <taxon>Selenomonadales</taxon>
        <taxon>Sporomusaceae</taxon>
        <taxon>Sporomusa</taxon>
    </lineage>
</organism>
<dbReference type="InterPro" id="IPR024930">
    <property type="entry name" value="Skp_dom_sf"/>
</dbReference>